<dbReference type="GO" id="GO:0016887">
    <property type="term" value="F:ATP hydrolysis activity"/>
    <property type="evidence" value="ECO:0007669"/>
    <property type="project" value="InterPro"/>
</dbReference>
<dbReference type="PROSITE" id="PS00211">
    <property type="entry name" value="ABC_TRANSPORTER_1"/>
    <property type="match status" value="1"/>
</dbReference>
<dbReference type="InterPro" id="IPR003593">
    <property type="entry name" value="AAA+_ATPase"/>
</dbReference>
<dbReference type="Proteomes" id="UP000033980">
    <property type="component" value="Unassembled WGS sequence"/>
</dbReference>
<dbReference type="InterPro" id="IPR003439">
    <property type="entry name" value="ABC_transporter-like_ATP-bd"/>
</dbReference>
<dbReference type="AlphaFoldDB" id="A0A0G1G3V6"/>
<dbReference type="PROSITE" id="PS50893">
    <property type="entry name" value="ABC_TRANSPORTER_2"/>
    <property type="match status" value="1"/>
</dbReference>
<keyword evidence="3" id="KW-0067">ATP-binding</keyword>
<evidence type="ECO:0000256" key="1">
    <source>
        <dbReference type="ARBA" id="ARBA00022448"/>
    </source>
</evidence>
<evidence type="ECO:0000313" key="5">
    <source>
        <dbReference type="EMBL" id="KKS93598.1"/>
    </source>
</evidence>
<dbReference type="CDD" id="cd03255">
    <property type="entry name" value="ABC_MJ0796_LolCDE_FtsE"/>
    <property type="match status" value="1"/>
</dbReference>
<proteinExistence type="predicted"/>
<dbReference type="InterPro" id="IPR017871">
    <property type="entry name" value="ABC_transporter-like_CS"/>
</dbReference>
<dbReference type="GO" id="GO:0005886">
    <property type="term" value="C:plasma membrane"/>
    <property type="evidence" value="ECO:0007669"/>
    <property type="project" value="TreeGrafter"/>
</dbReference>
<feature type="domain" description="ABC transporter" evidence="4">
    <location>
        <begin position="16"/>
        <end position="255"/>
    </location>
</feature>
<keyword evidence="2" id="KW-0547">Nucleotide-binding</keyword>
<dbReference type="InterPro" id="IPR015854">
    <property type="entry name" value="ABC_transpr_LolD-like"/>
</dbReference>
<evidence type="ECO:0000313" key="6">
    <source>
        <dbReference type="Proteomes" id="UP000033980"/>
    </source>
</evidence>
<organism evidence="5 6">
    <name type="scientific">Candidatus Collierbacteria bacterium GW2011_GWC2_43_12</name>
    <dbReference type="NCBI Taxonomy" id="1618390"/>
    <lineage>
        <taxon>Bacteria</taxon>
        <taxon>Candidatus Collieribacteriota</taxon>
    </lineage>
</organism>
<dbReference type="SUPFAM" id="SSF52540">
    <property type="entry name" value="P-loop containing nucleoside triphosphate hydrolases"/>
    <property type="match status" value="1"/>
</dbReference>
<sequence>MTNTTKIQKNGKEPVVVVENVEKTYMVGGQAVNILKGVSVTIYKGDFFIIFGPSGCGKSTLLHSILGLDKPTKGRVIFSDHDFNKMDEDEIAAFRKTKVGLVFQASYWIKSLTVIENVAFPLFLMGKLPSEAAKIATEKLTLMGMESWSSYSPAELSSGQQQKVGLARALVVDPDVIVADEPTGNLDSKSGEELMELLVRLNKEQGKTILMVTHDLEYMKYANRVVHIMDGVIVEEFDGDVKSKIKKYMISKRGAAVAKGVAEESDADYLKKTIQ</sequence>
<dbReference type="GO" id="GO:0022857">
    <property type="term" value="F:transmembrane transporter activity"/>
    <property type="evidence" value="ECO:0007669"/>
    <property type="project" value="TreeGrafter"/>
</dbReference>
<protein>
    <recommendedName>
        <fullName evidence="4">ABC transporter domain-containing protein</fullName>
    </recommendedName>
</protein>
<dbReference type="EMBL" id="LCFK01000019">
    <property type="protein sequence ID" value="KKS93598.1"/>
    <property type="molecule type" value="Genomic_DNA"/>
</dbReference>
<comment type="caution">
    <text evidence="5">The sequence shown here is derived from an EMBL/GenBank/DDBJ whole genome shotgun (WGS) entry which is preliminary data.</text>
</comment>
<name>A0A0G1G3V6_9BACT</name>
<dbReference type="FunFam" id="3.40.50.300:FF:000032">
    <property type="entry name" value="Export ABC transporter ATP-binding protein"/>
    <property type="match status" value="1"/>
</dbReference>
<keyword evidence="1" id="KW-0813">Transport</keyword>
<dbReference type="Pfam" id="PF00005">
    <property type="entry name" value="ABC_tran"/>
    <property type="match status" value="1"/>
</dbReference>
<dbReference type="InterPro" id="IPR027417">
    <property type="entry name" value="P-loop_NTPase"/>
</dbReference>
<evidence type="ECO:0000259" key="4">
    <source>
        <dbReference type="PROSITE" id="PS50893"/>
    </source>
</evidence>
<dbReference type="SMART" id="SM00382">
    <property type="entry name" value="AAA"/>
    <property type="match status" value="1"/>
</dbReference>
<dbReference type="GO" id="GO:0005524">
    <property type="term" value="F:ATP binding"/>
    <property type="evidence" value="ECO:0007669"/>
    <property type="project" value="UniProtKB-KW"/>
</dbReference>
<gene>
    <name evidence="5" type="ORF">UV68_C0019G0002</name>
</gene>
<evidence type="ECO:0000256" key="2">
    <source>
        <dbReference type="ARBA" id="ARBA00022741"/>
    </source>
</evidence>
<reference evidence="5 6" key="1">
    <citation type="journal article" date="2015" name="Nature">
        <title>rRNA introns, odd ribosomes, and small enigmatic genomes across a large radiation of phyla.</title>
        <authorList>
            <person name="Brown C.T."/>
            <person name="Hug L.A."/>
            <person name="Thomas B.C."/>
            <person name="Sharon I."/>
            <person name="Castelle C.J."/>
            <person name="Singh A."/>
            <person name="Wilkins M.J."/>
            <person name="Williams K.H."/>
            <person name="Banfield J.F."/>
        </authorList>
    </citation>
    <scope>NUCLEOTIDE SEQUENCE [LARGE SCALE GENOMIC DNA]</scope>
</reference>
<evidence type="ECO:0000256" key="3">
    <source>
        <dbReference type="ARBA" id="ARBA00022840"/>
    </source>
</evidence>
<dbReference type="Gene3D" id="3.40.50.300">
    <property type="entry name" value="P-loop containing nucleotide triphosphate hydrolases"/>
    <property type="match status" value="1"/>
</dbReference>
<accession>A0A0G1G3V6</accession>
<dbReference type="InterPro" id="IPR017911">
    <property type="entry name" value="MacB-like_ATP-bd"/>
</dbReference>
<dbReference type="PANTHER" id="PTHR24220">
    <property type="entry name" value="IMPORT ATP-BINDING PROTEIN"/>
    <property type="match status" value="1"/>
</dbReference>
<dbReference type="GO" id="GO:0098796">
    <property type="term" value="C:membrane protein complex"/>
    <property type="evidence" value="ECO:0007669"/>
    <property type="project" value="UniProtKB-ARBA"/>
</dbReference>